<proteinExistence type="predicted"/>
<dbReference type="PANTHER" id="PTHR43775:SF37">
    <property type="entry name" value="SI:DKEY-61P9.11"/>
    <property type="match status" value="1"/>
</dbReference>
<evidence type="ECO:0000256" key="2">
    <source>
        <dbReference type="ARBA" id="ARBA00022553"/>
    </source>
</evidence>
<evidence type="ECO:0000313" key="5">
    <source>
        <dbReference type="EMBL" id="PDQ34293.1"/>
    </source>
</evidence>
<organism evidence="5 6">
    <name type="scientific">Candidatus Lumbricidiphila eiseniae</name>
    <dbReference type="NCBI Taxonomy" id="1969409"/>
    <lineage>
        <taxon>Bacteria</taxon>
        <taxon>Bacillati</taxon>
        <taxon>Actinomycetota</taxon>
        <taxon>Actinomycetes</taxon>
        <taxon>Micrococcales</taxon>
        <taxon>Microbacteriaceae</taxon>
        <taxon>Candidatus Lumbricidiphila</taxon>
    </lineage>
</organism>
<comment type="caution">
    <text evidence="5">The sequence shown here is derived from an EMBL/GenBank/DDBJ whole genome shotgun (WGS) entry which is preliminary data.</text>
</comment>
<dbReference type="Pfam" id="PF08659">
    <property type="entry name" value="KR"/>
    <property type="match status" value="1"/>
</dbReference>
<dbReference type="InterPro" id="IPR013968">
    <property type="entry name" value="PKS_KR"/>
</dbReference>
<dbReference type="SUPFAM" id="SSF51735">
    <property type="entry name" value="NAD(P)-binding Rossmann-fold domains"/>
    <property type="match status" value="1"/>
</dbReference>
<sequence>MSILRHELTIATAPVTRHNGGIAPSSRVLVMGGSAERRGVLTEGLRAQGIRLVGGLEDDPTTIIDAGVWGRADSDWRTPFRETIAALRAVGGSWASGQTYGRYTYVAVVGGVSNGAPRAEHGIWSGLAKSVAREYPTAIGRVVELPEDAADAGTLLAHALTSTMAIEVRHDGHTLSTPLAVTRSAIRTARRLGRADTIVMTGGARGIGYALAVELARRGTRVIVSGRDDHHEFRAEAWAKLDEAGFQKQYRSALIDAKPGGIAAVRKEFERRTRMRALLSNLAAAKREGLDLGYERCDVQSAESVQQLFHRINGDITLVIHNAGIDDPKRIDQKTTASMERVISVKLDGLRNLQAAIEGRNVEALALTGSLTGRYGGMRGQLDYSAANETLAFVSREETARPYRIVCTSWPTWDGVGLISNLEAARQYMEPIDVAEGVRAWIDELEHDSRGEVAFMGEFAAVSAQHLQGVPIPSNWSGAGEMLARRFFLGEVLSYQPEARIVTTHRVPVATAPSLASASVNGSPALPVSAVVEYLVRSTDGFLIDLGEVCALTALVIYSDALAVDDQTVLTRTARLIDRRRVEVTLARQRDGHERSLARTVLHCGPRADHRIRTASVEPEGCTDAREVDYQWPSAEASSLAFTSGEKITLFGGSPLLLTKTRSAAIENAIAAAYGRRLPAELRIERLVVRKTNDQSPTSTAEPMDTASARR</sequence>
<dbReference type="EMBL" id="NAEP01000056">
    <property type="protein sequence ID" value="PDQ34293.1"/>
    <property type="molecule type" value="Genomic_DNA"/>
</dbReference>
<dbReference type="Gene3D" id="3.40.50.720">
    <property type="entry name" value="NAD(P)-binding Rossmann-like Domain"/>
    <property type="match status" value="1"/>
</dbReference>
<dbReference type="InterPro" id="IPR050091">
    <property type="entry name" value="PKS_NRPS_Biosynth_Enz"/>
</dbReference>
<evidence type="ECO:0000256" key="3">
    <source>
        <dbReference type="SAM" id="MobiDB-lite"/>
    </source>
</evidence>
<gene>
    <name evidence="5" type="ORF">B5766_11635</name>
</gene>
<reference evidence="6" key="1">
    <citation type="submission" date="2017-03" db="EMBL/GenBank/DDBJ databases">
        <authorList>
            <person name="Lund M.B."/>
        </authorList>
    </citation>
    <scope>NUCLEOTIDE SEQUENCE [LARGE SCALE GENOMIC DNA]</scope>
</reference>
<evidence type="ECO:0000313" key="6">
    <source>
        <dbReference type="Proteomes" id="UP000219994"/>
    </source>
</evidence>
<dbReference type="GO" id="GO:0006633">
    <property type="term" value="P:fatty acid biosynthetic process"/>
    <property type="evidence" value="ECO:0007669"/>
    <property type="project" value="TreeGrafter"/>
</dbReference>
<dbReference type="InterPro" id="IPR057326">
    <property type="entry name" value="KR_dom"/>
</dbReference>
<feature type="region of interest" description="Disordered" evidence="3">
    <location>
        <begin position="689"/>
        <end position="711"/>
    </location>
</feature>
<keyword evidence="1" id="KW-0596">Phosphopantetheine</keyword>
<keyword evidence="2" id="KW-0597">Phosphoprotein</keyword>
<protein>
    <recommendedName>
        <fullName evidence="4">Ketoreductase domain-containing protein</fullName>
    </recommendedName>
</protein>
<evidence type="ECO:0000259" key="4">
    <source>
        <dbReference type="SMART" id="SM00822"/>
    </source>
</evidence>
<accession>A0A2A6FPG5</accession>
<dbReference type="Proteomes" id="UP000219994">
    <property type="component" value="Unassembled WGS sequence"/>
</dbReference>
<name>A0A2A6FPG5_9MICO</name>
<dbReference type="AlphaFoldDB" id="A0A2A6FPG5"/>
<dbReference type="PANTHER" id="PTHR43775">
    <property type="entry name" value="FATTY ACID SYNTHASE"/>
    <property type="match status" value="1"/>
</dbReference>
<dbReference type="InterPro" id="IPR036291">
    <property type="entry name" value="NAD(P)-bd_dom_sf"/>
</dbReference>
<evidence type="ECO:0000256" key="1">
    <source>
        <dbReference type="ARBA" id="ARBA00022450"/>
    </source>
</evidence>
<feature type="domain" description="Ketoreductase" evidence="4">
    <location>
        <begin position="196"/>
        <end position="416"/>
    </location>
</feature>
<dbReference type="GO" id="GO:0004312">
    <property type="term" value="F:fatty acid synthase activity"/>
    <property type="evidence" value="ECO:0007669"/>
    <property type="project" value="TreeGrafter"/>
</dbReference>
<dbReference type="SMART" id="SM00822">
    <property type="entry name" value="PKS_KR"/>
    <property type="match status" value="1"/>
</dbReference>